<protein>
    <submittedName>
        <fullName evidence="1">Uncharacterized protein</fullName>
    </submittedName>
</protein>
<proteinExistence type="predicted"/>
<comment type="caution">
    <text evidence="1">The sequence shown here is derived from an EMBL/GenBank/DDBJ whole genome shotgun (WGS) entry which is preliminary data.</text>
</comment>
<organism evidence="1 2">
    <name type="scientific">Parasedimentitalea maritima</name>
    <dbReference type="NCBI Taxonomy" id="2578117"/>
    <lineage>
        <taxon>Bacteria</taxon>
        <taxon>Pseudomonadati</taxon>
        <taxon>Pseudomonadota</taxon>
        <taxon>Alphaproteobacteria</taxon>
        <taxon>Rhodobacterales</taxon>
        <taxon>Paracoccaceae</taxon>
        <taxon>Parasedimentitalea</taxon>
    </lineage>
</organism>
<accession>A0A6A4RBS6</accession>
<dbReference type="AlphaFoldDB" id="A0A6A4RBS6"/>
<dbReference type="EMBL" id="WSFO01000003">
    <property type="protein sequence ID" value="KAE9630830.1"/>
    <property type="molecule type" value="Genomic_DNA"/>
</dbReference>
<evidence type="ECO:0000313" key="2">
    <source>
        <dbReference type="Proteomes" id="UP000441586"/>
    </source>
</evidence>
<dbReference type="Proteomes" id="UP000441586">
    <property type="component" value="Unassembled WGS sequence"/>
</dbReference>
<sequence>MTYEVTLLTADIRDPLNGEMNLGLVHKGTQAAEVQYRWTKEEFTATFVGLAPAMPVPAHPTEFIARPIAAIRSLMTPAHRFPSEVFKDNRVSIDLQAKG</sequence>
<reference evidence="1 2" key="1">
    <citation type="submission" date="2019-12" db="EMBL/GenBank/DDBJ databases">
        <authorList>
            <person name="Zhang Y.-J."/>
        </authorList>
    </citation>
    <scope>NUCLEOTIDE SEQUENCE [LARGE SCALE GENOMIC DNA]</scope>
    <source>
        <strain evidence="1 2">H18S-6</strain>
    </source>
</reference>
<name>A0A6A4RBS6_9RHOB</name>
<dbReference type="RefSeq" id="WP_158978042.1">
    <property type="nucleotide sequence ID" value="NZ_WSFO01000003.1"/>
</dbReference>
<evidence type="ECO:0000313" key="1">
    <source>
        <dbReference type="EMBL" id="KAE9630830.1"/>
    </source>
</evidence>
<gene>
    <name evidence="1" type="ORF">GP644_06285</name>
</gene>